<evidence type="ECO:0000313" key="2">
    <source>
        <dbReference type="EMBL" id="MBB5887188.1"/>
    </source>
</evidence>
<feature type="compositionally biased region" description="Basic and acidic residues" evidence="1">
    <location>
        <begin position="1"/>
        <end position="18"/>
    </location>
</feature>
<dbReference type="Proteomes" id="UP000562464">
    <property type="component" value="Unassembled WGS sequence"/>
</dbReference>
<dbReference type="EMBL" id="JACHHV010000001">
    <property type="protein sequence ID" value="MBB5887188.1"/>
    <property type="molecule type" value="Genomic_DNA"/>
</dbReference>
<proteinExistence type="predicted"/>
<dbReference type="AlphaFoldDB" id="A0A841C610"/>
<feature type="region of interest" description="Disordered" evidence="1">
    <location>
        <begin position="1"/>
        <end position="55"/>
    </location>
</feature>
<name>A0A841C610_9LACT</name>
<organism evidence="2 3">
    <name type="scientific">Lactovum miscens</name>
    <dbReference type="NCBI Taxonomy" id="190387"/>
    <lineage>
        <taxon>Bacteria</taxon>
        <taxon>Bacillati</taxon>
        <taxon>Bacillota</taxon>
        <taxon>Bacilli</taxon>
        <taxon>Lactobacillales</taxon>
        <taxon>Streptococcaceae</taxon>
        <taxon>Lactovum</taxon>
    </lineage>
</organism>
<evidence type="ECO:0000313" key="3">
    <source>
        <dbReference type="Proteomes" id="UP000562464"/>
    </source>
</evidence>
<keyword evidence="3" id="KW-1185">Reference proteome</keyword>
<sequence>MDKKQMQEKLAAIRDAKSKNSFPYQKDGGMTGTKATGTNSRGGGASGVRKIGSGD</sequence>
<gene>
    <name evidence="2" type="ORF">HNQ37_000056</name>
</gene>
<protein>
    <submittedName>
        <fullName evidence="2">Uncharacterized protein</fullName>
    </submittedName>
</protein>
<accession>A0A841C610</accession>
<evidence type="ECO:0000256" key="1">
    <source>
        <dbReference type="SAM" id="MobiDB-lite"/>
    </source>
</evidence>
<comment type="caution">
    <text evidence="2">The sequence shown here is derived from an EMBL/GenBank/DDBJ whole genome shotgun (WGS) entry which is preliminary data.</text>
</comment>
<dbReference type="RefSeq" id="WP_183538125.1">
    <property type="nucleotide sequence ID" value="NZ_DASWOY010000012.1"/>
</dbReference>
<reference evidence="2 3" key="1">
    <citation type="submission" date="2020-08" db="EMBL/GenBank/DDBJ databases">
        <title>Genomic Encyclopedia of Type Strains, Phase IV (KMG-IV): sequencing the most valuable type-strain genomes for metagenomic binning, comparative biology and taxonomic classification.</title>
        <authorList>
            <person name="Goeker M."/>
        </authorList>
    </citation>
    <scope>NUCLEOTIDE SEQUENCE [LARGE SCALE GENOMIC DNA]</scope>
    <source>
        <strain evidence="2 3">DSM 14925</strain>
    </source>
</reference>